<name>A0AAE0P1M9_SORBR</name>
<feature type="transmembrane region" description="Helical" evidence="11">
    <location>
        <begin position="153"/>
        <end position="173"/>
    </location>
</feature>
<feature type="transmembrane region" description="Helical" evidence="11">
    <location>
        <begin position="67"/>
        <end position="90"/>
    </location>
</feature>
<sequence length="732" mass="81051">MNSTDSWASVANRTLPYTTTPEERLGPPPPYSDIGLQINLVFRLILGILGVLVPLVPAKLLWINGEFAATVHCLSTVSLNFIYVVNSILWRNNNVKEWYAGYGWCDFNTYFFFAFQTVFHTTLFDIMLGLTNKIGNPRVTSLSPKEKKRKDRISALTIFGFPVIQVLLTYLVILQRYNVSTLAGCNAVYDPNGVFFVFFILPSPILTVCAACLAGVCFYKYRQLEKLTREAIPSDDSIRTARQKRLRRKLYFLTLSILVLVVPIVCVFFVFNLMEGWPWSLPYDWTRIHAHANLVTFTTTERMQFASVLTNYVPVVSSAAICITFGTTVEAYNQYRLVLVFLGFGKIWPKLYQEYDPDDNEPPSELSTQTSSKSWWSSVTKNSKGGLVTGSNANDFSILPITEDIPLTSRSKPAQTTGEGSHTTPYSPYDELRKEFPELYPEQSSPTAKPHHNPWPDLSDDDTPPARNPWYLRPNAFHVPIKLPMPLSPIYIPSLNVDQDKKAEGKQKQSSVNRLSAGYTELSGSSTTILPPSNSPTCPLPPIPTPTAASSRQDSSQSSRKKQKQKESSQDNITSNNGGVPTVLPLRKPAAPWSPFASDHKNTNLGVDTRVWSQSQKTHKDDPVRQGQDSPASKRSTSVISAPQLSPPPSYSMAVYGESSFASTSTASDSVNQPGPGPGPGPEQIGTALGHPHPHPHPPRGGVVVETHIASEVEVIGDERDSDSDGEKRRAK</sequence>
<evidence type="ECO:0000256" key="11">
    <source>
        <dbReference type="SAM" id="Phobius"/>
    </source>
</evidence>
<evidence type="ECO:0000256" key="3">
    <source>
        <dbReference type="ARBA" id="ARBA00022507"/>
    </source>
</evidence>
<dbReference type="PANTHER" id="PTHR28097">
    <property type="entry name" value="PHEROMONE A FACTOR RECEPTOR"/>
    <property type="match status" value="1"/>
</dbReference>
<evidence type="ECO:0000256" key="4">
    <source>
        <dbReference type="ARBA" id="ARBA00022692"/>
    </source>
</evidence>
<dbReference type="PANTHER" id="PTHR28097:SF1">
    <property type="entry name" value="PHEROMONE A FACTOR RECEPTOR"/>
    <property type="match status" value="1"/>
</dbReference>
<feature type="transmembrane region" description="Helical" evidence="11">
    <location>
        <begin position="250"/>
        <end position="271"/>
    </location>
</feature>
<dbReference type="Pfam" id="PF02076">
    <property type="entry name" value="STE3"/>
    <property type="match status" value="1"/>
</dbReference>
<keyword evidence="3" id="KW-0589">Pheromone response</keyword>
<feature type="compositionally biased region" description="Low complexity" evidence="10">
    <location>
        <begin position="546"/>
        <end position="558"/>
    </location>
</feature>
<protein>
    <submittedName>
        <fullName evidence="12">Pheromone receptor 1</fullName>
    </submittedName>
</protein>
<keyword evidence="5 11" id="KW-1133">Transmembrane helix</keyword>
<feature type="transmembrane region" description="Helical" evidence="11">
    <location>
        <begin position="34"/>
        <end position="55"/>
    </location>
</feature>
<dbReference type="Proteomes" id="UP001281003">
    <property type="component" value="Unassembled WGS sequence"/>
</dbReference>
<evidence type="ECO:0000256" key="9">
    <source>
        <dbReference type="ARBA" id="ARBA00023224"/>
    </source>
</evidence>
<feature type="transmembrane region" description="Helical" evidence="11">
    <location>
        <begin position="110"/>
        <end position="132"/>
    </location>
</feature>
<feature type="region of interest" description="Disordered" evidence="10">
    <location>
        <begin position="407"/>
        <end position="462"/>
    </location>
</feature>
<reference evidence="12" key="2">
    <citation type="submission" date="2023-07" db="EMBL/GenBank/DDBJ databases">
        <authorList>
            <consortium name="Lawrence Berkeley National Laboratory"/>
            <person name="Haridas S."/>
            <person name="Hensen N."/>
            <person name="Bonometti L."/>
            <person name="Westerberg I."/>
            <person name="Brannstrom I.O."/>
            <person name="Guillou S."/>
            <person name="Cros-Aarteil S."/>
            <person name="Calhoun S."/>
            <person name="Kuo A."/>
            <person name="Mondo S."/>
            <person name="Pangilinan J."/>
            <person name="Riley R."/>
            <person name="LaButti K."/>
            <person name="Andreopoulos B."/>
            <person name="Lipzen A."/>
            <person name="Chen C."/>
            <person name="Yanf M."/>
            <person name="Daum C."/>
            <person name="Ng V."/>
            <person name="Clum A."/>
            <person name="Steindorff A."/>
            <person name="Ohm R."/>
            <person name="Martin F."/>
            <person name="Silar P."/>
            <person name="Natvig D."/>
            <person name="Lalanne C."/>
            <person name="Gautier V."/>
            <person name="Ament-velasquez S.L."/>
            <person name="Kruys A."/>
            <person name="Hutchinson M.I."/>
            <person name="Powell A.J."/>
            <person name="Barry K."/>
            <person name="Miller A.N."/>
            <person name="Grigoriev I.V."/>
            <person name="Debuchy R."/>
            <person name="Gladieux P."/>
            <person name="Thoren M.H."/>
            <person name="Johannesson H."/>
        </authorList>
    </citation>
    <scope>NUCLEOTIDE SEQUENCE</scope>
    <source>
        <strain evidence="12">FGSC 1904</strain>
    </source>
</reference>
<dbReference type="GO" id="GO:0004932">
    <property type="term" value="F:mating-type factor pheromone receptor activity"/>
    <property type="evidence" value="ECO:0007669"/>
    <property type="project" value="InterPro"/>
</dbReference>
<evidence type="ECO:0000256" key="5">
    <source>
        <dbReference type="ARBA" id="ARBA00022989"/>
    </source>
</evidence>
<evidence type="ECO:0000256" key="8">
    <source>
        <dbReference type="ARBA" id="ARBA00023170"/>
    </source>
</evidence>
<feature type="compositionally biased region" description="Low complexity" evidence="10">
    <location>
        <begin position="659"/>
        <end position="670"/>
    </location>
</feature>
<feature type="compositionally biased region" description="Polar residues" evidence="10">
    <location>
        <begin position="627"/>
        <end position="644"/>
    </location>
</feature>
<evidence type="ECO:0000256" key="2">
    <source>
        <dbReference type="ARBA" id="ARBA00011085"/>
    </source>
</evidence>
<feature type="transmembrane region" description="Helical" evidence="11">
    <location>
        <begin position="193"/>
        <end position="219"/>
    </location>
</feature>
<evidence type="ECO:0000256" key="7">
    <source>
        <dbReference type="ARBA" id="ARBA00023136"/>
    </source>
</evidence>
<evidence type="ECO:0000256" key="1">
    <source>
        <dbReference type="ARBA" id="ARBA00004141"/>
    </source>
</evidence>
<keyword evidence="7 11" id="KW-0472">Membrane</keyword>
<feature type="compositionally biased region" description="Basic and acidic residues" evidence="10">
    <location>
        <begin position="717"/>
        <end position="732"/>
    </location>
</feature>
<keyword evidence="9" id="KW-0807">Transducer</keyword>
<dbReference type="EMBL" id="JAUTDP010000012">
    <property type="protein sequence ID" value="KAK3391708.1"/>
    <property type="molecule type" value="Genomic_DNA"/>
</dbReference>
<dbReference type="GO" id="GO:0000750">
    <property type="term" value="P:pheromone-dependent signal transduction involved in conjugation with cellular fusion"/>
    <property type="evidence" value="ECO:0007669"/>
    <property type="project" value="TreeGrafter"/>
</dbReference>
<keyword evidence="8 12" id="KW-0675">Receptor</keyword>
<feature type="compositionally biased region" description="Polar residues" evidence="10">
    <location>
        <begin position="408"/>
        <end position="426"/>
    </location>
</feature>
<feature type="compositionally biased region" description="Polar residues" evidence="10">
    <location>
        <begin position="603"/>
        <end position="616"/>
    </location>
</feature>
<proteinExistence type="inferred from homology"/>
<gene>
    <name evidence="12" type="ORF">B0T20DRAFT_63084</name>
</gene>
<keyword evidence="13" id="KW-1185">Reference proteome</keyword>
<evidence type="ECO:0000256" key="6">
    <source>
        <dbReference type="ARBA" id="ARBA00023040"/>
    </source>
</evidence>
<comment type="similarity">
    <text evidence="2">Belongs to the G-protein coupled receptor 4 family.</text>
</comment>
<dbReference type="AlphaFoldDB" id="A0AAE0P1M9"/>
<comment type="caution">
    <text evidence="12">The sequence shown here is derived from an EMBL/GenBank/DDBJ whole genome shotgun (WGS) entry which is preliminary data.</text>
</comment>
<organism evidence="12 13">
    <name type="scientific">Sordaria brevicollis</name>
    <dbReference type="NCBI Taxonomy" id="83679"/>
    <lineage>
        <taxon>Eukaryota</taxon>
        <taxon>Fungi</taxon>
        <taxon>Dikarya</taxon>
        <taxon>Ascomycota</taxon>
        <taxon>Pezizomycotina</taxon>
        <taxon>Sordariomycetes</taxon>
        <taxon>Sordariomycetidae</taxon>
        <taxon>Sordariales</taxon>
        <taxon>Sordariaceae</taxon>
        <taxon>Sordaria</taxon>
    </lineage>
</organism>
<dbReference type="GO" id="GO:0005886">
    <property type="term" value="C:plasma membrane"/>
    <property type="evidence" value="ECO:0007669"/>
    <property type="project" value="TreeGrafter"/>
</dbReference>
<feature type="region of interest" description="Disordered" evidence="10">
    <location>
        <begin position="523"/>
        <end position="732"/>
    </location>
</feature>
<comment type="subcellular location">
    <subcellularLocation>
        <location evidence="1">Membrane</location>
        <topology evidence="1">Multi-pass membrane protein</topology>
    </subcellularLocation>
</comment>
<accession>A0AAE0P1M9</accession>
<evidence type="ECO:0000256" key="10">
    <source>
        <dbReference type="SAM" id="MobiDB-lite"/>
    </source>
</evidence>
<keyword evidence="6" id="KW-0297">G-protein coupled receptor</keyword>
<evidence type="ECO:0000313" key="13">
    <source>
        <dbReference type="Proteomes" id="UP001281003"/>
    </source>
</evidence>
<dbReference type="InterPro" id="IPR001499">
    <property type="entry name" value="GPCR_STE3"/>
</dbReference>
<reference evidence="12" key="1">
    <citation type="journal article" date="2023" name="Mol. Phylogenet. Evol.">
        <title>Genome-scale phylogeny and comparative genomics of the fungal order Sordariales.</title>
        <authorList>
            <person name="Hensen N."/>
            <person name="Bonometti L."/>
            <person name="Westerberg I."/>
            <person name="Brannstrom I.O."/>
            <person name="Guillou S."/>
            <person name="Cros-Aarteil S."/>
            <person name="Calhoun S."/>
            <person name="Haridas S."/>
            <person name="Kuo A."/>
            <person name="Mondo S."/>
            <person name="Pangilinan J."/>
            <person name="Riley R."/>
            <person name="LaButti K."/>
            <person name="Andreopoulos B."/>
            <person name="Lipzen A."/>
            <person name="Chen C."/>
            <person name="Yan M."/>
            <person name="Daum C."/>
            <person name="Ng V."/>
            <person name="Clum A."/>
            <person name="Steindorff A."/>
            <person name="Ohm R.A."/>
            <person name="Martin F."/>
            <person name="Silar P."/>
            <person name="Natvig D.O."/>
            <person name="Lalanne C."/>
            <person name="Gautier V."/>
            <person name="Ament-Velasquez S.L."/>
            <person name="Kruys A."/>
            <person name="Hutchinson M.I."/>
            <person name="Powell A.J."/>
            <person name="Barry K."/>
            <person name="Miller A.N."/>
            <person name="Grigoriev I.V."/>
            <person name="Debuchy R."/>
            <person name="Gladieux P."/>
            <person name="Hiltunen Thoren M."/>
            <person name="Johannesson H."/>
        </authorList>
    </citation>
    <scope>NUCLEOTIDE SEQUENCE</scope>
    <source>
        <strain evidence="12">FGSC 1904</strain>
    </source>
</reference>
<keyword evidence="4 11" id="KW-0812">Transmembrane</keyword>
<evidence type="ECO:0000313" key="12">
    <source>
        <dbReference type="EMBL" id="KAK3391708.1"/>
    </source>
</evidence>